<name>A0A3N2GXS1_9PSEU</name>
<dbReference type="GeneID" id="301845183"/>
<evidence type="ECO:0000259" key="1">
    <source>
        <dbReference type="Pfam" id="PF19694"/>
    </source>
</evidence>
<evidence type="ECO:0000313" key="3">
    <source>
        <dbReference type="Proteomes" id="UP000274843"/>
    </source>
</evidence>
<dbReference type="AlphaFoldDB" id="A0A3N2GXS1"/>
<protein>
    <recommendedName>
        <fullName evidence="1">DUF6194 domain-containing protein</fullName>
    </recommendedName>
</protein>
<reference evidence="2 3" key="1">
    <citation type="submission" date="2018-11" db="EMBL/GenBank/DDBJ databases">
        <title>Sequencing the genomes of 1000 actinobacteria strains.</title>
        <authorList>
            <person name="Klenk H.-P."/>
        </authorList>
    </citation>
    <scope>NUCLEOTIDE SEQUENCE [LARGE SCALE GENOMIC DNA]</scope>
    <source>
        <strain evidence="2 3">DSM 44348</strain>
    </source>
</reference>
<evidence type="ECO:0000313" key="2">
    <source>
        <dbReference type="EMBL" id="ROS41474.1"/>
    </source>
</evidence>
<dbReference type="InterPro" id="IPR045676">
    <property type="entry name" value="DUF6194"/>
</dbReference>
<dbReference type="Proteomes" id="UP000274843">
    <property type="component" value="Unassembled WGS sequence"/>
</dbReference>
<accession>A0A3N2GXS1</accession>
<dbReference type="Pfam" id="PF19694">
    <property type="entry name" value="DUF6194"/>
    <property type="match status" value="1"/>
</dbReference>
<keyword evidence="3" id="KW-1185">Reference proteome</keyword>
<organism evidence="2 3">
    <name type="scientific">Amycolatopsis thermoflava</name>
    <dbReference type="NCBI Taxonomy" id="84480"/>
    <lineage>
        <taxon>Bacteria</taxon>
        <taxon>Bacillati</taxon>
        <taxon>Actinomycetota</taxon>
        <taxon>Actinomycetes</taxon>
        <taxon>Pseudonocardiales</taxon>
        <taxon>Pseudonocardiaceae</taxon>
        <taxon>Amycolatopsis</taxon>
        <taxon>Amycolatopsis methanolica group</taxon>
    </lineage>
</organism>
<feature type="domain" description="DUF6194" evidence="1">
    <location>
        <begin position="1"/>
        <end position="135"/>
    </location>
</feature>
<comment type="caution">
    <text evidence="2">The sequence shown here is derived from an EMBL/GenBank/DDBJ whole genome shotgun (WGS) entry which is preliminary data.</text>
</comment>
<sequence>MDIEHIRQELATFQGSRIVEANGDVFAIYDPRGDLPPQRQMPWATIVTSDNPYDNTSNLDRPGVFRLNIGLTRDRFKEVVPDGDYDVTTLDALFPHPLYGGQHWVCVINPDETWPQARKLLDEAYEFAVRKFDNAERRRR</sequence>
<dbReference type="RefSeq" id="WP_123684569.1">
    <property type="nucleotide sequence ID" value="NZ_RKHY01000001.1"/>
</dbReference>
<proteinExistence type="predicted"/>
<dbReference type="EMBL" id="RKHY01000001">
    <property type="protein sequence ID" value="ROS41474.1"/>
    <property type="molecule type" value="Genomic_DNA"/>
</dbReference>
<gene>
    <name evidence="2" type="ORF">EDD35_3836</name>
</gene>